<keyword evidence="2" id="KW-1185">Reference proteome</keyword>
<sequence>MAGFIRTCRRSLFSLSRALIPNTHNRFLLQTNKTISKFPPNFATNPFSTSTLQQKSPFESNLLSLLTNEIEFESEYDPPHQPDKKFNAFMVEDRPGEQFVTLRGRSTLDEKIKIEATMFDGYATMSKGENTEPDAQLHISLLVDISKGEGGEMLEFVCSAWPKKLEIQRFYVMRVDGVLNRPYTGRDFRVLDKTLQSALMEFLNARGVNNDLAFFLHRYVWNKDKLEHIQRLKLLKSYVQT</sequence>
<dbReference type="Gramene" id="rna-gnl|WGS:NBSK|LSAT_5X39880_mrna">
    <property type="protein sequence ID" value="cds-PLY74985.1"/>
    <property type="gene ID" value="gene-LSAT_5X39880"/>
</dbReference>
<dbReference type="InterPro" id="IPR003428">
    <property type="entry name" value="MAM33"/>
</dbReference>
<dbReference type="SUPFAM" id="SSF54529">
    <property type="entry name" value="Mitochondrial glycoprotein MAM33-like"/>
    <property type="match status" value="1"/>
</dbReference>
<dbReference type="InterPro" id="IPR036561">
    <property type="entry name" value="MAM33_sf"/>
</dbReference>
<organism evidence="1 2">
    <name type="scientific">Lactuca sativa</name>
    <name type="common">Garden lettuce</name>
    <dbReference type="NCBI Taxonomy" id="4236"/>
    <lineage>
        <taxon>Eukaryota</taxon>
        <taxon>Viridiplantae</taxon>
        <taxon>Streptophyta</taxon>
        <taxon>Embryophyta</taxon>
        <taxon>Tracheophyta</taxon>
        <taxon>Spermatophyta</taxon>
        <taxon>Magnoliopsida</taxon>
        <taxon>eudicotyledons</taxon>
        <taxon>Gunneridae</taxon>
        <taxon>Pentapetalae</taxon>
        <taxon>asterids</taxon>
        <taxon>campanulids</taxon>
        <taxon>Asterales</taxon>
        <taxon>Asteraceae</taxon>
        <taxon>Cichorioideae</taxon>
        <taxon>Cichorieae</taxon>
        <taxon>Lactucinae</taxon>
        <taxon>Lactuca</taxon>
    </lineage>
</organism>
<comment type="caution">
    <text evidence="1">The sequence shown here is derived from an EMBL/GenBank/DDBJ whole genome shotgun (WGS) entry which is preliminary data.</text>
</comment>
<evidence type="ECO:0000313" key="2">
    <source>
        <dbReference type="Proteomes" id="UP000235145"/>
    </source>
</evidence>
<proteinExistence type="predicted"/>
<dbReference type="OrthoDB" id="278212at2759"/>
<dbReference type="PANTHER" id="PTHR10826:SF14">
    <property type="entry name" value="MITOCHONDRIAL GLYCOPROTEIN FAMILY PROTEIN"/>
    <property type="match status" value="1"/>
</dbReference>
<protein>
    <recommendedName>
        <fullName evidence="3">Mitochondrial glycoprotein</fullName>
    </recommendedName>
</protein>
<reference evidence="1 2" key="1">
    <citation type="journal article" date="2017" name="Nat. Commun.">
        <title>Genome assembly with in vitro proximity ligation data and whole-genome triplication in lettuce.</title>
        <authorList>
            <person name="Reyes-Chin-Wo S."/>
            <person name="Wang Z."/>
            <person name="Yang X."/>
            <person name="Kozik A."/>
            <person name="Arikit S."/>
            <person name="Song C."/>
            <person name="Xia L."/>
            <person name="Froenicke L."/>
            <person name="Lavelle D.O."/>
            <person name="Truco M.J."/>
            <person name="Xia R."/>
            <person name="Zhu S."/>
            <person name="Xu C."/>
            <person name="Xu H."/>
            <person name="Xu X."/>
            <person name="Cox K."/>
            <person name="Korf I."/>
            <person name="Meyers B.C."/>
            <person name="Michelmore R.W."/>
        </authorList>
    </citation>
    <scope>NUCLEOTIDE SEQUENCE [LARGE SCALE GENOMIC DNA]</scope>
    <source>
        <strain evidence="2">cv. Salinas</strain>
        <tissue evidence="1">Seedlings</tissue>
    </source>
</reference>
<dbReference type="PANTHER" id="PTHR10826">
    <property type="entry name" value="COMPLEMENT COMPONENT 1"/>
    <property type="match status" value="1"/>
</dbReference>
<gene>
    <name evidence="1" type="ORF">LSAT_V11C500243630</name>
</gene>
<evidence type="ECO:0000313" key="1">
    <source>
        <dbReference type="EMBL" id="KAJ0206252.1"/>
    </source>
</evidence>
<dbReference type="Proteomes" id="UP000235145">
    <property type="component" value="Unassembled WGS sequence"/>
</dbReference>
<dbReference type="Gene3D" id="3.10.280.10">
    <property type="entry name" value="Mitochondrial glycoprotein"/>
    <property type="match status" value="1"/>
</dbReference>
<name>A0A9R1XFN4_LACSA</name>
<dbReference type="Pfam" id="PF02330">
    <property type="entry name" value="MAM33"/>
    <property type="match status" value="1"/>
</dbReference>
<evidence type="ECO:0008006" key="3">
    <source>
        <dbReference type="Google" id="ProtNLM"/>
    </source>
</evidence>
<accession>A0A9R1XFN4</accession>
<dbReference type="GO" id="GO:0005759">
    <property type="term" value="C:mitochondrial matrix"/>
    <property type="evidence" value="ECO:0007669"/>
    <property type="project" value="InterPro"/>
</dbReference>
<dbReference type="EMBL" id="NBSK02000005">
    <property type="protein sequence ID" value="KAJ0206252.1"/>
    <property type="molecule type" value="Genomic_DNA"/>
</dbReference>
<dbReference type="AlphaFoldDB" id="A0A9R1XFN4"/>